<comment type="caution">
    <text evidence="3">The sequence shown here is derived from an EMBL/GenBank/DDBJ whole genome shotgun (WGS) entry which is preliminary data.</text>
</comment>
<dbReference type="SUPFAM" id="SSF51230">
    <property type="entry name" value="Single hybrid motif"/>
    <property type="match status" value="1"/>
</dbReference>
<proteinExistence type="predicted"/>
<reference evidence="3" key="1">
    <citation type="journal article" date="2014" name="Front. Microbiol.">
        <title>High frequency of phylogenetically diverse reductive dehalogenase-homologous genes in deep subseafloor sedimentary metagenomes.</title>
        <authorList>
            <person name="Kawai M."/>
            <person name="Futagami T."/>
            <person name="Toyoda A."/>
            <person name="Takaki Y."/>
            <person name="Nishi S."/>
            <person name="Hori S."/>
            <person name="Arai W."/>
            <person name="Tsubouchi T."/>
            <person name="Morono Y."/>
            <person name="Uchiyama I."/>
            <person name="Ito T."/>
            <person name="Fujiyama A."/>
            <person name="Inagaki F."/>
            <person name="Takami H."/>
        </authorList>
    </citation>
    <scope>NUCLEOTIDE SEQUENCE</scope>
    <source>
        <strain evidence="3">Expedition CK06-06</strain>
    </source>
</reference>
<dbReference type="PROSITE" id="PS50968">
    <property type="entry name" value="BIOTINYL_LIPOYL"/>
    <property type="match status" value="1"/>
</dbReference>
<dbReference type="InterPro" id="IPR011053">
    <property type="entry name" value="Single_hybrid_motif"/>
</dbReference>
<dbReference type="Gene3D" id="2.40.50.100">
    <property type="match status" value="1"/>
</dbReference>
<evidence type="ECO:0000313" key="3">
    <source>
        <dbReference type="EMBL" id="GAG38586.1"/>
    </source>
</evidence>
<dbReference type="InterPro" id="IPR001882">
    <property type="entry name" value="Biotin_BS"/>
</dbReference>
<dbReference type="InterPro" id="IPR050709">
    <property type="entry name" value="Biotin_Carboxyl_Carrier/Decarb"/>
</dbReference>
<sequence>MKYVVQIEGRSYQVDVRELDGEIRVYLDGVPVQADSVYVKGRDFVSFLFNHRSFDLQFSKNEEKISVFLGGKKYECVLEDERSQRMKRLGALKVDTKKEQELRSPMPGLITAIQVKEGDTVVTGQGVMIIEAMKMENELKAKHDGKVRAIKVKKHQAVDKDQVLIVFE</sequence>
<dbReference type="Pfam" id="PF00364">
    <property type="entry name" value="Biotin_lipoyl"/>
    <property type="match status" value="1"/>
</dbReference>
<feature type="domain" description="Lipoyl-binding" evidence="2">
    <location>
        <begin position="90"/>
        <end position="168"/>
    </location>
</feature>
<dbReference type="AlphaFoldDB" id="X0YPF1"/>
<dbReference type="PANTHER" id="PTHR45266:SF3">
    <property type="entry name" value="OXALOACETATE DECARBOXYLASE ALPHA CHAIN"/>
    <property type="match status" value="1"/>
</dbReference>
<protein>
    <recommendedName>
        <fullName evidence="2">Lipoyl-binding domain-containing protein</fullName>
    </recommendedName>
</protein>
<keyword evidence="1" id="KW-0092">Biotin</keyword>
<dbReference type="CDD" id="cd06850">
    <property type="entry name" value="biotinyl_domain"/>
    <property type="match status" value="1"/>
</dbReference>
<evidence type="ECO:0000259" key="2">
    <source>
        <dbReference type="PROSITE" id="PS50968"/>
    </source>
</evidence>
<dbReference type="EMBL" id="BARS01040699">
    <property type="protein sequence ID" value="GAG38586.1"/>
    <property type="molecule type" value="Genomic_DNA"/>
</dbReference>
<gene>
    <name evidence="3" type="ORF">S01H1_62008</name>
</gene>
<dbReference type="InterPro" id="IPR000089">
    <property type="entry name" value="Biotin_lipoyl"/>
</dbReference>
<dbReference type="PANTHER" id="PTHR45266">
    <property type="entry name" value="OXALOACETATE DECARBOXYLASE ALPHA CHAIN"/>
    <property type="match status" value="1"/>
</dbReference>
<dbReference type="FunFam" id="2.40.50.100:FF:000003">
    <property type="entry name" value="Acetyl-CoA carboxylase biotin carboxyl carrier protein"/>
    <property type="match status" value="1"/>
</dbReference>
<accession>X0YPF1</accession>
<name>X0YPF1_9ZZZZ</name>
<evidence type="ECO:0000256" key="1">
    <source>
        <dbReference type="ARBA" id="ARBA00023267"/>
    </source>
</evidence>
<organism evidence="3">
    <name type="scientific">marine sediment metagenome</name>
    <dbReference type="NCBI Taxonomy" id="412755"/>
    <lineage>
        <taxon>unclassified sequences</taxon>
        <taxon>metagenomes</taxon>
        <taxon>ecological metagenomes</taxon>
    </lineage>
</organism>
<dbReference type="PROSITE" id="PS00188">
    <property type="entry name" value="BIOTIN"/>
    <property type="match status" value="1"/>
</dbReference>